<dbReference type="SUPFAM" id="SSF57501">
    <property type="entry name" value="Cystine-knot cytokines"/>
    <property type="match status" value="1"/>
</dbReference>
<dbReference type="InterPro" id="IPR052444">
    <property type="entry name" value="Spz/Toll_ligand-like"/>
</dbReference>
<feature type="region of interest" description="Disordered" evidence="4">
    <location>
        <begin position="50"/>
        <end position="73"/>
    </location>
</feature>
<dbReference type="PANTHER" id="PTHR23199:SF12">
    <property type="entry name" value="NEUROTROPHIN 1-RELATED"/>
    <property type="match status" value="1"/>
</dbReference>
<evidence type="ECO:0000256" key="1">
    <source>
        <dbReference type="ARBA" id="ARBA00022729"/>
    </source>
</evidence>
<dbReference type="Gene3D" id="2.10.90.10">
    <property type="entry name" value="Cystine-knot cytokines"/>
    <property type="match status" value="1"/>
</dbReference>
<organism evidence="6 7">
    <name type="scientific">Daphnia magna</name>
    <dbReference type="NCBI Taxonomy" id="35525"/>
    <lineage>
        <taxon>Eukaryota</taxon>
        <taxon>Metazoa</taxon>
        <taxon>Ecdysozoa</taxon>
        <taxon>Arthropoda</taxon>
        <taxon>Crustacea</taxon>
        <taxon>Branchiopoda</taxon>
        <taxon>Diplostraca</taxon>
        <taxon>Cladocera</taxon>
        <taxon>Anomopoda</taxon>
        <taxon>Daphniidae</taxon>
        <taxon>Daphnia</taxon>
    </lineage>
</organism>
<evidence type="ECO:0000256" key="3">
    <source>
        <dbReference type="ARBA" id="ARBA00023180"/>
    </source>
</evidence>
<accession>A0ABQ9ZJ91</accession>
<gene>
    <name evidence="6" type="ORF">OUZ56_024864</name>
</gene>
<feature type="domain" description="Spaetzle" evidence="5">
    <location>
        <begin position="172"/>
        <end position="268"/>
    </location>
</feature>
<sequence length="272" mass="31027">MKHRVSKVLQLPVHLKLFGMSLVVVILLFCAVGTWAEDLTAEEQYRPAYRPEYPANKPPYPEQQYPSHSKPAHPSYPSYPAYPKHCDTKAAPKCAENSTGHWCLTDEEYPVYEVKYAIDYDPLVLKKYADVADQSAKDLVDGVSKEQEEKFDYSFYKGKQFDEGNWVGGEGFICPSDVAYSRPLRAKNTAGEWRVIVQDIAWPTYTQTQRTETCLFPEAACRTLAPCHFSKCLQKHTVHRMLSFDPCDERRGVFIDIYKLPSACSCHIPVKA</sequence>
<evidence type="ECO:0000259" key="5">
    <source>
        <dbReference type="Pfam" id="PF16077"/>
    </source>
</evidence>
<dbReference type="Proteomes" id="UP001234178">
    <property type="component" value="Unassembled WGS sequence"/>
</dbReference>
<keyword evidence="2" id="KW-1015">Disulfide bond</keyword>
<evidence type="ECO:0000256" key="2">
    <source>
        <dbReference type="ARBA" id="ARBA00023157"/>
    </source>
</evidence>
<comment type="caution">
    <text evidence="6">The sequence shown here is derived from an EMBL/GenBank/DDBJ whole genome shotgun (WGS) entry which is preliminary data.</text>
</comment>
<keyword evidence="1" id="KW-0732">Signal</keyword>
<reference evidence="6 7" key="1">
    <citation type="journal article" date="2023" name="Nucleic Acids Res.">
        <title>The hologenome of Daphnia magna reveals possible DNA methylation and microbiome-mediated evolution of the host genome.</title>
        <authorList>
            <person name="Chaturvedi A."/>
            <person name="Li X."/>
            <person name="Dhandapani V."/>
            <person name="Marshall H."/>
            <person name="Kissane S."/>
            <person name="Cuenca-Cambronero M."/>
            <person name="Asole G."/>
            <person name="Calvet F."/>
            <person name="Ruiz-Romero M."/>
            <person name="Marangio P."/>
            <person name="Guigo R."/>
            <person name="Rago D."/>
            <person name="Mirbahai L."/>
            <person name="Eastwood N."/>
            <person name="Colbourne J.K."/>
            <person name="Zhou J."/>
            <person name="Mallon E."/>
            <person name="Orsini L."/>
        </authorList>
    </citation>
    <scope>NUCLEOTIDE SEQUENCE [LARGE SCALE GENOMIC DNA]</scope>
    <source>
        <strain evidence="6">LRV0_1</strain>
    </source>
</reference>
<evidence type="ECO:0000313" key="7">
    <source>
        <dbReference type="Proteomes" id="UP001234178"/>
    </source>
</evidence>
<keyword evidence="7" id="KW-1185">Reference proteome</keyword>
<keyword evidence="3" id="KW-0325">Glycoprotein</keyword>
<dbReference type="InterPro" id="IPR029034">
    <property type="entry name" value="Cystine-knot_cytokine"/>
</dbReference>
<proteinExistence type="predicted"/>
<dbReference type="Pfam" id="PF16077">
    <property type="entry name" value="Spaetzle"/>
    <property type="match status" value="1"/>
</dbReference>
<protein>
    <recommendedName>
        <fullName evidence="5">Spaetzle domain-containing protein</fullName>
    </recommendedName>
</protein>
<name>A0ABQ9ZJ91_9CRUS</name>
<dbReference type="EMBL" id="JAOYFB010000004">
    <property type="protein sequence ID" value="KAK4012625.1"/>
    <property type="molecule type" value="Genomic_DNA"/>
</dbReference>
<evidence type="ECO:0000256" key="4">
    <source>
        <dbReference type="SAM" id="MobiDB-lite"/>
    </source>
</evidence>
<dbReference type="InterPro" id="IPR032104">
    <property type="entry name" value="Spaetzle"/>
</dbReference>
<dbReference type="PANTHER" id="PTHR23199">
    <property type="entry name" value="NEUROTROPHIN 1-RELATED"/>
    <property type="match status" value="1"/>
</dbReference>
<evidence type="ECO:0000313" key="6">
    <source>
        <dbReference type="EMBL" id="KAK4012625.1"/>
    </source>
</evidence>